<dbReference type="Pfam" id="PF00903">
    <property type="entry name" value="Glyoxalase"/>
    <property type="match status" value="1"/>
</dbReference>
<dbReference type="SUPFAM" id="SSF54593">
    <property type="entry name" value="Glyoxalase/Bleomycin resistance protein/Dihydroxybiphenyl dioxygenase"/>
    <property type="match status" value="1"/>
</dbReference>
<reference evidence="3" key="1">
    <citation type="submission" date="2018-06" db="EMBL/GenBank/DDBJ databases">
        <authorList>
            <person name="Khan S.A."/>
        </authorList>
    </citation>
    <scope>NUCLEOTIDE SEQUENCE [LARGE SCALE GENOMIC DNA]</scope>
    <source>
        <strain evidence="3">DB-1506</strain>
    </source>
</reference>
<dbReference type="EMBL" id="QLIX01000031">
    <property type="protein sequence ID" value="RAI55373.1"/>
    <property type="molecule type" value="Genomic_DNA"/>
</dbReference>
<name>A0A327LZ87_9PROT</name>
<evidence type="ECO:0000259" key="1">
    <source>
        <dbReference type="PROSITE" id="PS51819"/>
    </source>
</evidence>
<dbReference type="PANTHER" id="PTHR34109:SF1">
    <property type="entry name" value="VOC DOMAIN-CONTAINING PROTEIN"/>
    <property type="match status" value="1"/>
</dbReference>
<proteinExistence type="predicted"/>
<comment type="caution">
    <text evidence="2">The sequence shown here is derived from an EMBL/GenBank/DDBJ whole genome shotgun (WGS) entry which is preliminary data.</text>
</comment>
<dbReference type="Gene3D" id="3.10.180.10">
    <property type="entry name" value="2,3-Dihydroxybiphenyl 1,2-Dioxygenase, domain 1"/>
    <property type="match status" value="1"/>
</dbReference>
<dbReference type="InterPro" id="IPR037523">
    <property type="entry name" value="VOC_core"/>
</dbReference>
<accession>A0A327LZ87</accession>
<organism evidence="2 3">
    <name type="scientific">Roseicella frigidaeris</name>
    <dbReference type="NCBI Taxonomy" id="2230885"/>
    <lineage>
        <taxon>Bacteria</taxon>
        <taxon>Pseudomonadati</taxon>
        <taxon>Pseudomonadota</taxon>
        <taxon>Alphaproteobacteria</taxon>
        <taxon>Acetobacterales</taxon>
        <taxon>Roseomonadaceae</taxon>
        <taxon>Roseicella</taxon>
    </lineage>
</organism>
<protein>
    <recommendedName>
        <fullName evidence="1">VOC domain-containing protein</fullName>
    </recommendedName>
</protein>
<dbReference type="InterPro" id="IPR029068">
    <property type="entry name" value="Glyas_Bleomycin-R_OHBP_Dase"/>
</dbReference>
<dbReference type="Proteomes" id="UP000249065">
    <property type="component" value="Unassembled WGS sequence"/>
</dbReference>
<dbReference type="InterPro" id="IPR004360">
    <property type="entry name" value="Glyas_Fos-R_dOase_dom"/>
</dbReference>
<dbReference type="PANTHER" id="PTHR34109">
    <property type="entry name" value="BNAUNNG04460D PROTEIN-RELATED"/>
    <property type="match status" value="1"/>
</dbReference>
<feature type="domain" description="VOC" evidence="1">
    <location>
        <begin position="41"/>
        <end position="187"/>
    </location>
</feature>
<dbReference type="OrthoDB" id="9795306at2"/>
<sequence>MRAAPRLARGHWNFSGTGPGFILAADSHPRMRAMAIPGRQGIGQLGVTLIVQQVAAAADFYRDVLGAEEVDRGAAAYPGGPPPAGLPAGEVTWAELRLAGAHLLVVRENPRWREAPRPDWPRSPIAAGAPSTCLTLYVDDVDAVYARALAAGASPTARNSGVEDGYWGDRMVQFHDPFGHVWRIMTRREDVEVADLPGRYEALRQAHRAARGLG</sequence>
<dbReference type="AlphaFoldDB" id="A0A327LZ87"/>
<evidence type="ECO:0000313" key="2">
    <source>
        <dbReference type="EMBL" id="RAI55373.1"/>
    </source>
</evidence>
<gene>
    <name evidence="2" type="ORF">DOO78_23715</name>
</gene>
<keyword evidence="3" id="KW-1185">Reference proteome</keyword>
<dbReference type="PROSITE" id="PS51819">
    <property type="entry name" value="VOC"/>
    <property type="match status" value="1"/>
</dbReference>
<evidence type="ECO:0000313" key="3">
    <source>
        <dbReference type="Proteomes" id="UP000249065"/>
    </source>
</evidence>